<evidence type="ECO:0000256" key="1">
    <source>
        <dbReference type="ARBA" id="ARBA00004496"/>
    </source>
</evidence>
<dbReference type="GO" id="GO:0005737">
    <property type="term" value="C:cytoplasm"/>
    <property type="evidence" value="ECO:0007669"/>
    <property type="project" value="UniProtKB-SubCell"/>
</dbReference>
<comment type="subcellular location">
    <subcellularLocation>
        <location evidence="1">Cytoplasm</location>
    </subcellularLocation>
</comment>
<dbReference type="PANTHER" id="PTHR21331:SF2">
    <property type="entry name" value="BRCA1-ASSOCIATED ATM ACTIVATOR 1"/>
    <property type="match status" value="1"/>
</dbReference>
<evidence type="ECO:0000313" key="4">
    <source>
        <dbReference type="Proteomes" id="UP000292052"/>
    </source>
</evidence>
<gene>
    <name evidence="3" type="ORF">BDFB_012736</name>
</gene>
<keyword evidence="2" id="KW-0963">Cytoplasm</keyword>
<comment type="caution">
    <text evidence="3">The sequence shown here is derived from an EMBL/GenBank/DDBJ whole genome shotgun (WGS) entry which is preliminary data.</text>
</comment>
<dbReference type="GO" id="GO:0006974">
    <property type="term" value="P:DNA damage response"/>
    <property type="evidence" value="ECO:0007669"/>
    <property type="project" value="InterPro"/>
</dbReference>
<reference evidence="3 4" key="1">
    <citation type="submission" date="2017-03" db="EMBL/GenBank/DDBJ databases">
        <title>Genome of the blue death feigning beetle - Asbolus verrucosus.</title>
        <authorList>
            <person name="Rider S.D."/>
        </authorList>
    </citation>
    <scope>NUCLEOTIDE SEQUENCE [LARGE SCALE GENOMIC DNA]</scope>
    <source>
        <strain evidence="3">Butters</strain>
        <tissue evidence="3">Head and leg muscle</tissue>
    </source>
</reference>
<organism evidence="3 4">
    <name type="scientific">Asbolus verrucosus</name>
    <name type="common">Desert ironclad beetle</name>
    <dbReference type="NCBI Taxonomy" id="1661398"/>
    <lineage>
        <taxon>Eukaryota</taxon>
        <taxon>Metazoa</taxon>
        <taxon>Ecdysozoa</taxon>
        <taxon>Arthropoda</taxon>
        <taxon>Hexapoda</taxon>
        <taxon>Insecta</taxon>
        <taxon>Pterygota</taxon>
        <taxon>Neoptera</taxon>
        <taxon>Endopterygota</taxon>
        <taxon>Coleoptera</taxon>
        <taxon>Polyphaga</taxon>
        <taxon>Cucujiformia</taxon>
        <taxon>Tenebrionidae</taxon>
        <taxon>Pimeliinae</taxon>
        <taxon>Asbolus</taxon>
    </lineage>
</organism>
<keyword evidence="4" id="KW-1185">Reference proteome</keyword>
<name>A0A482VX16_ASBVE</name>
<evidence type="ECO:0000313" key="3">
    <source>
        <dbReference type="EMBL" id="RZC37153.1"/>
    </source>
</evidence>
<dbReference type="GO" id="GO:0005634">
    <property type="term" value="C:nucleus"/>
    <property type="evidence" value="ECO:0007669"/>
    <property type="project" value="TreeGrafter"/>
</dbReference>
<protein>
    <submittedName>
        <fullName evidence="3">Uncharacterized protein</fullName>
    </submittedName>
</protein>
<dbReference type="InterPro" id="IPR038904">
    <property type="entry name" value="BRAT1"/>
</dbReference>
<dbReference type="OrthoDB" id="10057956at2759"/>
<accession>A0A482VX16</accession>
<proteinExistence type="predicted"/>
<dbReference type="GO" id="GO:0008283">
    <property type="term" value="P:cell population proliferation"/>
    <property type="evidence" value="ECO:0007669"/>
    <property type="project" value="InterPro"/>
</dbReference>
<dbReference type="AlphaFoldDB" id="A0A482VX16"/>
<dbReference type="Proteomes" id="UP000292052">
    <property type="component" value="Unassembled WGS sequence"/>
</dbReference>
<evidence type="ECO:0000256" key="2">
    <source>
        <dbReference type="ARBA" id="ARBA00022490"/>
    </source>
</evidence>
<dbReference type="EMBL" id="QDEB01055312">
    <property type="protein sequence ID" value="RZC37153.1"/>
    <property type="molecule type" value="Genomic_DNA"/>
</dbReference>
<sequence>MKSAVAHYQFKIKQLLEKFLDSGCQTNIDIDLDKLLDYLSTQEKAEVEATLITLPIFTEWITQAVAMWSTNRTTPTTNIATFTLNLASLLSKNENRFCSLNNNNFFIKLVNVSKARRPEAAPTVKLAYMKLLSSFLEHKSGIEWMIACSFWEDIFELSLTVEKVDITRDSCKFMSKILEQTIDHDENFCNNIVKRIMLPLGETIYKSIEIFAEEIAVTNETVSQSLSPTLQLIGNILEYFLEGILFAQKDFRVALIFSKNFHLKERISDFMLIAHNKCLVFDLGKIVFIMQFLELYVNVICNNFNEKDVRSSIDKINNFFVANISKGNFEDFLKFCNFGHLYWNLMASKILHTQVNNDNKAISFANQLVLLNLMPNFCLTVKYCYSMVECEEKLLADEYRDDLLQKVYKTMDQQVILTKTFFKENGSDGVSVTNLLAERFYLLYYTSPKKLEIVINEVSYFSLLFEVIAIFIEEFAITWKDGIEAIHVLAVSFEFLSIPNWPAEVVIKALKLINISIAKYMTPNLALLVDRTTDSTMALLGPLLYSKLLDESQVKKSALEVIYTISQMSSSSK</sequence>
<dbReference type="PANTHER" id="PTHR21331">
    <property type="entry name" value="BRCA1-ASSOCIATED ATM ACTIVATOR 1"/>
    <property type="match status" value="1"/>
</dbReference>